<evidence type="ECO:0000313" key="2">
    <source>
        <dbReference type="EMBL" id="KSU50863.1"/>
    </source>
</evidence>
<gene>
    <name evidence="2" type="ORF">AS033_05645</name>
</gene>
<protein>
    <submittedName>
        <fullName evidence="2">Uncharacterized protein</fullName>
    </submittedName>
</protein>
<keyword evidence="1" id="KW-0472">Membrane</keyword>
<dbReference type="AlphaFoldDB" id="A0A0V8GL66"/>
<dbReference type="RefSeq" id="WP_058264900.1">
    <property type="nucleotide sequence ID" value="NZ_FMYN01000001.1"/>
</dbReference>
<comment type="caution">
    <text evidence="2">The sequence shown here is derived from an EMBL/GenBank/DDBJ whole genome shotgun (WGS) entry which is preliminary data.</text>
</comment>
<dbReference type="OrthoDB" id="2738124at2"/>
<keyword evidence="1" id="KW-1133">Transmembrane helix</keyword>
<accession>A0A0V8GL66</accession>
<feature type="transmembrane region" description="Helical" evidence="1">
    <location>
        <begin position="41"/>
        <end position="58"/>
    </location>
</feature>
<organism evidence="2 3">
    <name type="scientific">Exiguobacterium indicum</name>
    <dbReference type="NCBI Taxonomy" id="296995"/>
    <lineage>
        <taxon>Bacteria</taxon>
        <taxon>Bacillati</taxon>
        <taxon>Bacillota</taxon>
        <taxon>Bacilli</taxon>
        <taxon>Bacillales</taxon>
        <taxon>Bacillales Family XII. Incertae Sedis</taxon>
        <taxon>Exiguobacterium</taxon>
    </lineage>
</organism>
<feature type="transmembrane region" description="Helical" evidence="1">
    <location>
        <begin position="6"/>
        <end position="29"/>
    </location>
</feature>
<sequence length="151" mass="17544">MNRELILYYGMLILGIITLFGGIFFTIDTWKDSTETFKDKLQFIFITLLGFGLLYWAVPSLSQIVFKDYAVIKGDCYVEENSGKTQSMSIIFDSTEDYEDFTFQDYPELGAYGEDVPYFCRVISTKNHRFPISYKIYDSKTHKQLSSSEDD</sequence>
<dbReference type="Proteomes" id="UP000053797">
    <property type="component" value="Unassembled WGS sequence"/>
</dbReference>
<keyword evidence="1" id="KW-0812">Transmembrane</keyword>
<name>A0A0V8GL66_9BACL</name>
<dbReference type="EMBL" id="LNQL01000001">
    <property type="protein sequence ID" value="KSU50863.1"/>
    <property type="molecule type" value="Genomic_DNA"/>
</dbReference>
<evidence type="ECO:0000313" key="3">
    <source>
        <dbReference type="Proteomes" id="UP000053797"/>
    </source>
</evidence>
<evidence type="ECO:0000256" key="1">
    <source>
        <dbReference type="SAM" id="Phobius"/>
    </source>
</evidence>
<reference evidence="2 3" key="1">
    <citation type="journal article" date="2015" name="Int. J. Syst. Evol. Microbiol.">
        <title>Exiguobacterium enclense sp. nov., isolated from sediment.</title>
        <authorList>
            <person name="Dastager S.G."/>
            <person name="Mawlankar R."/>
            <person name="Sonalkar V.V."/>
            <person name="Thorat M.N."/>
            <person name="Mual P."/>
            <person name="Verma A."/>
            <person name="Krishnamurthi S."/>
            <person name="Tang S.K."/>
            <person name="Li W.J."/>
        </authorList>
    </citation>
    <scope>NUCLEOTIDE SEQUENCE [LARGE SCALE GENOMIC DNA]</scope>
    <source>
        <strain evidence="2 3">NIO-1109</strain>
    </source>
</reference>
<proteinExistence type="predicted"/>